<dbReference type="EMBL" id="VUMB01000029">
    <property type="protein sequence ID" value="MSS41247.1"/>
    <property type="molecule type" value="Genomic_DNA"/>
</dbReference>
<protein>
    <submittedName>
        <fullName evidence="1">Uncharacterized protein</fullName>
    </submittedName>
</protein>
<sequence length="75" mass="8358">MIINQKAVKVLNKIFEAGFTTEKDISAMTMDDILSVQGITVTEISMINNLQKAIKVNKVITFLRGGETQEKGEDR</sequence>
<dbReference type="Proteomes" id="UP000462363">
    <property type="component" value="Unassembled WGS sequence"/>
</dbReference>
<comment type="caution">
    <text evidence="1">The sequence shown here is derived from an EMBL/GenBank/DDBJ whole genome shotgun (WGS) entry which is preliminary data.</text>
</comment>
<evidence type="ECO:0000313" key="2">
    <source>
        <dbReference type="Proteomes" id="UP000462363"/>
    </source>
</evidence>
<organism evidence="1 2">
    <name type="scientific">Clostridium scindens (strain JCM 10418 / VPI 12708)</name>
    <dbReference type="NCBI Taxonomy" id="29347"/>
    <lineage>
        <taxon>Bacteria</taxon>
        <taxon>Bacillati</taxon>
        <taxon>Bacillota</taxon>
        <taxon>Clostridia</taxon>
        <taxon>Lachnospirales</taxon>
        <taxon>Lachnospiraceae</taxon>
    </lineage>
</organism>
<dbReference type="AlphaFoldDB" id="A0A844FAJ3"/>
<proteinExistence type="predicted"/>
<dbReference type="SUPFAM" id="SSF47794">
    <property type="entry name" value="Rad51 N-terminal domain-like"/>
    <property type="match status" value="1"/>
</dbReference>
<accession>A0A844FAJ3</accession>
<dbReference type="GO" id="GO:0000166">
    <property type="term" value="F:nucleotide binding"/>
    <property type="evidence" value="ECO:0007669"/>
    <property type="project" value="InterPro"/>
</dbReference>
<dbReference type="InterPro" id="IPR010995">
    <property type="entry name" value="DNA_repair_Rad51/TF_NusA_a-hlx"/>
</dbReference>
<reference evidence="1 2" key="1">
    <citation type="submission" date="2019-08" db="EMBL/GenBank/DDBJ databases">
        <title>In-depth cultivation of the pig gut microbiome towards novel bacterial diversity and tailored functional studies.</title>
        <authorList>
            <person name="Wylensek D."/>
            <person name="Hitch T.C.A."/>
            <person name="Clavel T."/>
        </authorList>
    </citation>
    <scope>NUCLEOTIDE SEQUENCE [LARGE SCALE GENOMIC DNA]</scope>
    <source>
        <strain evidence="1 2">BL-389-WT-3D</strain>
    </source>
</reference>
<dbReference type="RefSeq" id="WP_154322988.1">
    <property type="nucleotide sequence ID" value="NZ_CP045695.1"/>
</dbReference>
<name>A0A844FAJ3_CLOSV</name>
<gene>
    <name evidence="1" type="ORF">FYJ37_13050</name>
</gene>
<evidence type="ECO:0000313" key="1">
    <source>
        <dbReference type="EMBL" id="MSS41247.1"/>
    </source>
</evidence>